<name>A0A815JHC3_9BILA</name>
<dbReference type="AlphaFoldDB" id="A0A815JHC3"/>
<keyword evidence="1" id="KW-0812">Transmembrane</keyword>
<organism evidence="2 4">
    <name type="scientific">Didymodactylos carnosus</name>
    <dbReference type="NCBI Taxonomy" id="1234261"/>
    <lineage>
        <taxon>Eukaryota</taxon>
        <taxon>Metazoa</taxon>
        <taxon>Spiralia</taxon>
        <taxon>Gnathifera</taxon>
        <taxon>Rotifera</taxon>
        <taxon>Eurotatoria</taxon>
        <taxon>Bdelloidea</taxon>
        <taxon>Philodinida</taxon>
        <taxon>Philodinidae</taxon>
        <taxon>Didymodactylos</taxon>
    </lineage>
</organism>
<dbReference type="OrthoDB" id="10036685at2759"/>
<evidence type="ECO:0000256" key="1">
    <source>
        <dbReference type="SAM" id="Phobius"/>
    </source>
</evidence>
<dbReference type="Proteomes" id="UP000681722">
    <property type="component" value="Unassembled WGS sequence"/>
</dbReference>
<dbReference type="Proteomes" id="UP000663829">
    <property type="component" value="Unassembled WGS sequence"/>
</dbReference>
<keyword evidence="1" id="KW-1133">Transmembrane helix</keyword>
<feature type="transmembrane region" description="Helical" evidence="1">
    <location>
        <begin position="67"/>
        <end position="88"/>
    </location>
</feature>
<evidence type="ECO:0000313" key="2">
    <source>
        <dbReference type="EMBL" id="CAF1382307.1"/>
    </source>
</evidence>
<evidence type="ECO:0000313" key="4">
    <source>
        <dbReference type="Proteomes" id="UP000663829"/>
    </source>
</evidence>
<feature type="non-terminal residue" evidence="2">
    <location>
        <position position="1"/>
    </location>
</feature>
<sequence length="164" mass="17843">LNDTNGSLSSNISSTVLSPTPTLVVANISSSTQATMSAVITVTVTSLPSAFISSTSASLSKHTGRRILFILLGCIMTACLVVLMIYTYTVLNRRGGGGGNVGGFSRFRRKFHLFHISPNRDENESRLHLPENQDEALLYDDPYNNMPYTDHNSNPYKSLTLAVT</sequence>
<reference evidence="2" key="1">
    <citation type="submission" date="2021-02" db="EMBL/GenBank/DDBJ databases">
        <authorList>
            <person name="Nowell W R."/>
        </authorList>
    </citation>
    <scope>NUCLEOTIDE SEQUENCE</scope>
</reference>
<proteinExistence type="predicted"/>
<keyword evidence="4" id="KW-1185">Reference proteome</keyword>
<keyword evidence="1" id="KW-0472">Membrane</keyword>
<gene>
    <name evidence="2" type="ORF">GPM918_LOCUS32389</name>
    <name evidence="3" type="ORF">SRO942_LOCUS33059</name>
</gene>
<feature type="transmembrane region" description="Helical" evidence="1">
    <location>
        <begin position="34"/>
        <end position="55"/>
    </location>
</feature>
<dbReference type="EMBL" id="CAJOBC010081912">
    <property type="protein sequence ID" value="CAF4277586.1"/>
    <property type="molecule type" value="Genomic_DNA"/>
</dbReference>
<comment type="caution">
    <text evidence="2">The sequence shown here is derived from an EMBL/GenBank/DDBJ whole genome shotgun (WGS) entry which is preliminary data.</text>
</comment>
<dbReference type="EMBL" id="CAJNOQ010016510">
    <property type="protein sequence ID" value="CAF1382307.1"/>
    <property type="molecule type" value="Genomic_DNA"/>
</dbReference>
<accession>A0A815JHC3</accession>
<evidence type="ECO:0000313" key="3">
    <source>
        <dbReference type="EMBL" id="CAF4277586.1"/>
    </source>
</evidence>
<protein>
    <submittedName>
        <fullName evidence="2">Uncharacterized protein</fullName>
    </submittedName>
</protein>